<feature type="region of interest" description="Disordered" evidence="2">
    <location>
        <begin position="1333"/>
        <end position="1397"/>
    </location>
</feature>
<feature type="compositionally biased region" description="Acidic residues" evidence="2">
    <location>
        <begin position="1700"/>
        <end position="1735"/>
    </location>
</feature>
<dbReference type="EMBL" id="CADEAL010004163">
    <property type="protein sequence ID" value="CAB1453280.1"/>
    <property type="molecule type" value="Genomic_DNA"/>
</dbReference>
<feature type="compositionally biased region" description="Basic and acidic residues" evidence="2">
    <location>
        <begin position="1371"/>
        <end position="1380"/>
    </location>
</feature>
<proteinExistence type="predicted"/>
<feature type="coiled-coil region" evidence="1">
    <location>
        <begin position="480"/>
        <end position="532"/>
    </location>
</feature>
<feature type="compositionally biased region" description="Polar residues" evidence="2">
    <location>
        <begin position="1807"/>
        <end position="1820"/>
    </location>
</feature>
<feature type="region of interest" description="Disordered" evidence="2">
    <location>
        <begin position="1036"/>
        <end position="1068"/>
    </location>
</feature>
<feature type="region of interest" description="Disordered" evidence="2">
    <location>
        <begin position="1"/>
        <end position="20"/>
    </location>
</feature>
<organism evidence="3 4">
    <name type="scientific">Pleuronectes platessa</name>
    <name type="common">European plaice</name>
    <dbReference type="NCBI Taxonomy" id="8262"/>
    <lineage>
        <taxon>Eukaryota</taxon>
        <taxon>Metazoa</taxon>
        <taxon>Chordata</taxon>
        <taxon>Craniata</taxon>
        <taxon>Vertebrata</taxon>
        <taxon>Euteleostomi</taxon>
        <taxon>Actinopterygii</taxon>
        <taxon>Neopterygii</taxon>
        <taxon>Teleostei</taxon>
        <taxon>Neoteleostei</taxon>
        <taxon>Acanthomorphata</taxon>
        <taxon>Carangaria</taxon>
        <taxon>Pleuronectiformes</taxon>
        <taxon>Pleuronectoidei</taxon>
        <taxon>Pleuronectidae</taxon>
        <taxon>Pleuronectes</taxon>
    </lineage>
</organism>
<feature type="compositionally biased region" description="Gly residues" evidence="2">
    <location>
        <begin position="1349"/>
        <end position="1359"/>
    </location>
</feature>
<feature type="compositionally biased region" description="Basic and acidic residues" evidence="2">
    <location>
        <begin position="131"/>
        <end position="140"/>
    </location>
</feature>
<dbReference type="GO" id="GO:0005813">
    <property type="term" value="C:centrosome"/>
    <property type="evidence" value="ECO:0007669"/>
    <property type="project" value="TreeGrafter"/>
</dbReference>
<evidence type="ECO:0000313" key="3">
    <source>
        <dbReference type="EMBL" id="CAB1453280.1"/>
    </source>
</evidence>
<feature type="compositionally biased region" description="Polar residues" evidence="2">
    <location>
        <begin position="1190"/>
        <end position="1200"/>
    </location>
</feature>
<evidence type="ECO:0000256" key="2">
    <source>
        <dbReference type="SAM" id="MobiDB-lite"/>
    </source>
</evidence>
<feature type="region of interest" description="Disordered" evidence="2">
    <location>
        <begin position="1699"/>
        <end position="1747"/>
    </location>
</feature>
<feature type="compositionally biased region" description="Basic and acidic residues" evidence="2">
    <location>
        <begin position="214"/>
        <end position="248"/>
    </location>
</feature>
<feature type="compositionally biased region" description="Polar residues" evidence="2">
    <location>
        <begin position="395"/>
        <end position="416"/>
    </location>
</feature>
<evidence type="ECO:0008006" key="5">
    <source>
        <dbReference type="Google" id="ProtNLM"/>
    </source>
</evidence>
<feature type="coiled-coil region" evidence="1">
    <location>
        <begin position="734"/>
        <end position="799"/>
    </location>
</feature>
<keyword evidence="4" id="KW-1185">Reference proteome</keyword>
<feature type="region of interest" description="Disordered" evidence="2">
    <location>
        <begin position="1121"/>
        <end position="1246"/>
    </location>
</feature>
<protein>
    <recommendedName>
        <fullName evidence="5">ALMS motif domain-containing protein</fullName>
    </recommendedName>
</protein>
<dbReference type="Proteomes" id="UP001153269">
    <property type="component" value="Unassembled WGS sequence"/>
</dbReference>
<name>A0A9N7VS07_PLEPL</name>
<dbReference type="PANTHER" id="PTHR21553:SF26">
    <property type="entry name" value="ALMS MOTIF DOMAIN-CONTAINING PROTEIN"/>
    <property type="match status" value="1"/>
</dbReference>
<feature type="compositionally biased region" description="Low complexity" evidence="2">
    <location>
        <begin position="1155"/>
        <end position="1175"/>
    </location>
</feature>
<feature type="region of interest" description="Disordered" evidence="2">
    <location>
        <begin position="1583"/>
        <end position="1631"/>
    </location>
</feature>
<keyword evidence="1" id="KW-0175">Coiled coil</keyword>
<feature type="coiled-coil region" evidence="1">
    <location>
        <begin position="845"/>
        <end position="994"/>
    </location>
</feature>
<evidence type="ECO:0000313" key="4">
    <source>
        <dbReference type="Proteomes" id="UP001153269"/>
    </source>
</evidence>
<feature type="region of interest" description="Disordered" evidence="2">
    <location>
        <begin position="654"/>
        <end position="679"/>
    </location>
</feature>
<feature type="region of interest" description="Disordered" evidence="2">
    <location>
        <begin position="1790"/>
        <end position="1845"/>
    </location>
</feature>
<comment type="caution">
    <text evidence="3">The sequence shown here is derived from an EMBL/GenBank/DDBJ whole genome shotgun (WGS) entry which is preliminary data.</text>
</comment>
<sequence length="1899" mass="217126">MKRKLVKLRPSPNEEARILREEHERRRKLRIQQVREQQRHIAQQIRQAVEQRRQQELELLGERLRLDWERQQQEKLHTLQRLYQESLQQLGQGHRSAKENEPDLAAIAQREEENHAKADQRYREALKELKSQRLKEHERQSQLISSRKKALQTEKERSSKVARLPLPPPNPVQNIDYKKPHVVKKSDVSAFATTHYNMPESTVDREEDTQQMNAHEEAELEARRRQELQREETRRRGEQLEKARDRGRQALRREQLVQDRERLLVELEHLQQTDLLRRRQQVSQMPLYKRQETRDDFQREIEFAFEDMYTGERRVKGDLVLQLAPEPIPALPTGSQDQELDVTLDEITTPGTEHSPHEAEQEAESNEQETSAQVEPSKPAPRRALTKLLDRIRGQRNQSTEHSSRVSPADSQTVMTDQIPERDTTIETGSLTSGEKDQPAPSELLQPVLSPPERTSTIGSSVETSPAANTRRPDELENRIQDFGEERKKREEELERQKQQQLVLLQELEKQKVKLEQMLLEAQQEREHLKAAAGKQEVDFNRSDVTDQDQEVVSVLSGPATELEPPAGEDDHHRRIREYQQRLLEQNRTHQRSVEVARQRLEEYQRALRIRYSMTSPLLQSAVFEHWFQAATWRSGISLKLFKEPKSRRELLAQRQHNGESNRAPPTEGETLVAQHRASASQTVHITSLNNIPLQRSSDPILATSPSIWDDSPLVPGHEEVQPGVVFHGSLKTMSSRRDDKERQRRELQEFQRRVQEQKEAIELQKEEERQRRELQEFQRRVQEQKEAIELQKEEERRRGKLQEVHKREVMLQEFQRREVELQEFQRREVELQEFQRREVELQEFQRREVELQEFQRRVQEQKEAIELQQEEERRRGELQEFQRREVELQEVHKREVELQEFQRRMQERREVVDLQQEERRRVELQEVQRRVQQQREAVELQQEEGRQRGELQEVQRRMQEQREAVELQQAEERRRREDEMEQMRHQKETLKALIHTDAQPVPVASSEELASENTAQTRLRLLAFLLKAIEESNGGTLSHLQDPDTREASPHLPLGGSDPIAQTSDPAPAPVLLPELLPLPVRAAKPPVTRIRLGIMEATEQHELSAIQELETSVMNDKVTGPEKNLKLPSAVNWDPQEESDLSVSSDRTLDTPSVSSSGKRTVDSSSSSGTNSETSHHHIWRERLLTGAVTSPESSESDSVLRMISPPSSDSGRGADVSGAAATSYRSFTESPLRPPDPHCLSSTTISSGSYITTDPEQNVNTDTSPPVTLCEEQGADVLDVSSPTAQLSFIKDTSAARRHGVAVQTLFNDGSIQRIIERYTRELDFSLSSAGRATDSEASYVDEPGSVGGASEGEGTAGRQAPPPEPRTQSDLDRDFRVNPILDPFSGDTSSQAEDSFRPLIGQLAEQSSCLAADPRHSAMERLVGQPSAHSSMIGQLQAGGGQGAWDSTLSRMIGRLSHRSSVNGRSGWQDASQLMGPMVEEQSTTWLDEVQEESQMRPLVGEPDLDQHSGVSGEWTHMDPSDLIPQNQTSPMDLDPERTDVLPGSDSFHPLLAELTHNDTADPLHDLSPAHTQRAVLTGLTSEESSVSCPPGGSDPHSDSSVESQPSPERLRSEDPASHQLLQDQTQESALVLENTMSADVELSLSKLTMCDEAPAAGTSQPAGGAAGRFQDSGLWKRPVRRGSWSSREITLVSLTDEDTTITEEEGVCEESDPDEEEQKSKETEEEESTLSEDGAQTHPEKVLDVHWGLSRRLQDVNEQKRRALIQRSSRRVEGIKAKVALNKNRAEAREEETELQTESQAGESETSGFIQQSKCQPPASVSDLKEVKLYGPEQRKRDVSEMYQRTQRLFHQLEEVKQQKTIRSRQEASALNRLKAKEFHKKTLEKLRAKQTQQ</sequence>
<dbReference type="PANTHER" id="PTHR21553">
    <property type="entry name" value="ALMS1-RELATED"/>
    <property type="match status" value="1"/>
</dbReference>
<dbReference type="GO" id="GO:0005829">
    <property type="term" value="C:cytosol"/>
    <property type="evidence" value="ECO:0007669"/>
    <property type="project" value="TreeGrafter"/>
</dbReference>
<accession>A0A9N7VS07</accession>
<feature type="region of interest" description="Disordered" evidence="2">
    <location>
        <begin position="348"/>
        <end position="478"/>
    </location>
</feature>
<feature type="compositionally biased region" description="Polar residues" evidence="2">
    <location>
        <begin position="1143"/>
        <end position="1154"/>
    </location>
</feature>
<feature type="region of interest" description="Disordered" evidence="2">
    <location>
        <begin position="1504"/>
        <end position="1553"/>
    </location>
</feature>
<dbReference type="GO" id="GO:0005814">
    <property type="term" value="C:centriole"/>
    <property type="evidence" value="ECO:0007669"/>
    <property type="project" value="TreeGrafter"/>
</dbReference>
<feature type="compositionally biased region" description="Polar residues" evidence="2">
    <location>
        <begin position="453"/>
        <end position="468"/>
    </location>
</feature>
<feature type="region of interest" description="Disordered" evidence="2">
    <location>
        <begin position="200"/>
        <end position="248"/>
    </location>
</feature>
<feature type="compositionally biased region" description="Low complexity" evidence="2">
    <location>
        <begin position="1592"/>
        <end position="1605"/>
    </location>
</feature>
<dbReference type="GO" id="GO:0046599">
    <property type="term" value="P:regulation of centriole replication"/>
    <property type="evidence" value="ECO:0007669"/>
    <property type="project" value="TreeGrafter"/>
</dbReference>
<gene>
    <name evidence="3" type="ORF">PLEPLA_LOCUS41032</name>
</gene>
<feature type="compositionally biased region" description="Basic and acidic residues" evidence="2">
    <location>
        <begin position="1828"/>
        <end position="1845"/>
    </location>
</feature>
<feature type="region of interest" description="Disordered" evidence="2">
    <location>
        <begin position="131"/>
        <end position="176"/>
    </location>
</feature>
<evidence type="ECO:0000256" key="1">
    <source>
        <dbReference type="SAM" id="Coils"/>
    </source>
</evidence>
<reference evidence="3" key="1">
    <citation type="submission" date="2020-03" db="EMBL/GenBank/DDBJ databases">
        <authorList>
            <person name="Weist P."/>
        </authorList>
    </citation>
    <scope>NUCLEOTIDE SEQUENCE</scope>
</reference>